<keyword evidence="2" id="KW-0813">Transport</keyword>
<dbReference type="PANTHER" id="PTHR34192:SF10">
    <property type="entry name" value="PLASTOCYANIN MAJOR ISOFORM, CHLOROPLASTIC-RELATED"/>
    <property type="match status" value="1"/>
</dbReference>
<evidence type="ECO:0000313" key="8">
    <source>
        <dbReference type="EMBL" id="QSG03234.1"/>
    </source>
</evidence>
<dbReference type="AlphaFoldDB" id="A0A897MRP5"/>
<evidence type="ECO:0000256" key="6">
    <source>
        <dbReference type="ARBA" id="ARBA00023136"/>
    </source>
</evidence>
<keyword evidence="6" id="KW-0472">Membrane</keyword>
<dbReference type="EMBL" id="CP064786">
    <property type="protein sequence ID" value="QSG03234.1"/>
    <property type="molecule type" value="Genomic_DNA"/>
</dbReference>
<dbReference type="Pfam" id="PF00127">
    <property type="entry name" value="Copper-bind"/>
    <property type="match status" value="1"/>
</dbReference>
<dbReference type="InterPro" id="IPR000923">
    <property type="entry name" value="BlueCu_1"/>
</dbReference>
<proteinExistence type="predicted"/>
<dbReference type="SUPFAM" id="SSF49503">
    <property type="entry name" value="Cupredoxins"/>
    <property type="match status" value="1"/>
</dbReference>
<comment type="subcellular location">
    <subcellularLocation>
        <location evidence="1">Membrane</location>
    </subcellularLocation>
</comment>
<name>A0A897MRP5_9EURY</name>
<organism evidence="8 9">
    <name type="scientific">Natranaeroarchaeum sulfidigenes</name>
    <dbReference type="NCBI Taxonomy" id="2784880"/>
    <lineage>
        <taxon>Archaea</taxon>
        <taxon>Methanobacteriati</taxon>
        <taxon>Methanobacteriota</taxon>
        <taxon>Stenosarchaea group</taxon>
        <taxon>Halobacteria</taxon>
        <taxon>Halobacteriales</taxon>
        <taxon>Natronoarchaeaceae</taxon>
        <taxon>Natranaeroarchaeum</taxon>
    </lineage>
</organism>
<evidence type="ECO:0000259" key="7">
    <source>
        <dbReference type="Pfam" id="PF00127"/>
    </source>
</evidence>
<dbReference type="PROSITE" id="PS00196">
    <property type="entry name" value="COPPER_BLUE"/>
    <property type="match status" value="1"/>
</dbReference>
<keyword evidence="9" id="KW-1185">Reference proteome</keyword>
<keyword evidence="3" id="KW-0479">Metal-binding</keyword>
<gene>
    <name evidence="8" type="primary">petE7</name>
    <name evidence="8" type="ORF">AArcS_2034</name>
</gene>
<feature type="domain" description="Blue (type 1) copper" evidence="7">
    <location>
        <begin position="37"/>
        <end position="134"/>
    </location>
</feature>
<reference evidence="8" key="1">
    <citation type="submission" date="2020-11" db="EMBL/GenBank/DDBJ databases">
        <title>Carbohydrate-dependent, anaerobic sulfur respiration: A novel catabolism in halophilic archaea.</title>
        <authorList>
            <person name="Sorokin D.Y."/>
            <person name="Messina E."/>
            <person name="Smedile F."/>
            <person name="La Cono V."/>
            <person name="Hallsworth J.E."/>
            <person name="Yakimov M.M."/>
        </authorList>
    </citation>
    <scope>NUCLEOTIDE SEQUENCE</scope>
    <source>
        <strain evidence="8">AArc-S</strain>
    </source>
</reference>
<dbReference type="PROSITE" id="PS51257">
    <property type="entry name" value="PROKAR_LIPOPROTEIN"/>
    <property type="match status" value="1"/>
</dbReference>
<dbReference type="GO" id="GO:0016020">
    <property type="term" value="C:membrane"/>
    <property type="evidence" value="ECO:0007669"/>
    <property type="project" value="UniProtKB-SubCell"/>
</dbReference>
<evidence type="ECO:0000256" key="1">
    <source>
        <dbReference type="ARBA" id="ARBA00004370"/>
    </source>
</evidence>
<dbReference type="InterPro" id="IPR008972">
    <property type="entry name" value="Cupredoxin"/>
</dbReference>
<protein>
    <submittedName>
        <fullName evidence="8">Plastocyanin</fullName>
    </submittedName>
</protein>
<accession>A0A897MRP5</accession>
<dbReference type="InterPro" id="IPR028871">
    <property type="entry name" value="BlueCu_1_BS"/>
</dbReference>
<dbReference type="RefSeq" id="WP_238477292.1">
    <property type="nucleotide sequence ID" value="NZ_CP064786.1"/>
</dbReference>
<dbReference type="Proteomes" id="UP000663586">
    <property type="component" value="Chromosome"/>
</dbReference>
<sequence length="140" mass="15122">MERRTYLATLGAGALAGLAGCTAFGNAEYDIGMTANGFTPETYEASVGETVVWRNTSSRGHTVTAYENAIPDDAEYFASGGYETEEAARDAWHNDFGGNIDVQDTYQHTFEVAGEYNYVCIPHERGGMVGVVVVTDDRTS</sequence>
<evidence type="ECO:0000313" key="9">
    <source>
        <dbReference type="Proteomes" id="UP000663586"/>
    </source>
</evidence>
<dbReference type="PANTHER" id="PTHR34192">
    <property type="entry name" value="PLASTOCYANIN MAJOR ISOFORM, CHLOROPLASTIC-RELATED"/>
    <property type="match status" value="1"/>
</dbReference>
<evidence type="ECO:0000256" key="2">
    <source>
        <dbReference type="ARBA" id="ARBA00022448"/>
    </source>
</evidence>
<evidence type="ECO:0000256" key="3">
    <source>
        <dbReference type="ARBA" id="ARBA00022723"/>
    </source>
</evidence>
<evidence type="ECO:0000256" key="5">
    <source>
        <dbReference type="ARBA" id="ARBA00023008"/>
    </source>
</evidence>
<dbReference type="GO" id="GO:0009055">
    <property type="term" value="F:electron transfer activity"/>
    <property type="evidence" value="ECO:0007669"/>
    <property type="project" value="InterPro"/>
</dbReference>
<evidence type="ECO:0000256" key="4">
    <source>
        <dbReference type="ARBA" id="ARBA00022982"/>
    </source>
</evidence>
<dbReference type="KEGG" id="hara:AArcS_2034"/>
<dbReference type="GeneID" id="70685410"/>
<keyword evidence="5" id="KW-0186">Copper</keyword>
<dbReference type="GO" id="GO:0005507">
    <property type="term" value="F:copper ion binding"/>
    <property type="evidence" value="ECO:0007669"/>
    <property type="project" value="InterPro"/>
</dbReference>
<keyword evidence="4" id="KW-0249">Electron transport</keyword>
<dbReference type="Gene3D" id="2.60.40.420">
    <property type="entry name" value="Cupredoxins - blue copper proteins"/>
    <property type="match status" value="1"/>
</dbReference>